<evidence type="ECO:0000313" key="2">
    <source>
        <dbReference type="EMBL" id="TFK48105.1"/>
    </source>
</evidence>
<accession>A0A5C3MTG0</accession>
<dbReference type="AlphaFoldDB" id="A0A5C3MTG0"/>
<proteinExistence type="predicted"/>
<protein>
    <submittedName>
        <fullName evidence="2">Uncharacterized protein</fullName>
    </submittedName>
</protein>
<reference evidence="2 3" key="1">
    <citation type="journal article" date="2019" name="Nat. Ecol. Evol.">
        <title>Megaphylogeny resolves global patterns of mushroom evolution.</title>
        <authorList>
            <person name="Varga T."/>
            <person name="Krizsan K."/>
            <person name="Foldi C."/>
            <person name="Dima B."/>
            <person name="Sanchez-Garcia M."/>
            <person name="Sanchez-Ramirez S."/>
            <person name="Szollosi G.J."/>
            <person name="Szarkandi J.G."/>
            <person name="Papp V."/>
            <person name="Albert L."/>
            <person name="Andreopoulos W."/>
            <person name="Angelini C."/>
            <person name="Antonin V."/>
            <person name="Barry K.W."/>
            <person name="Bougher N.L."/>
            <person name="Buchanan P."/>
            <person name="Buyck B."/>
            <person name="Bense V."/>
            <person name="Catcheside P."/>
            <person name="Chovatia M."/>
            <person name="Cooper J."/>
            <person name="Damon W."/>
            <person name="Desjardin D."/>
            <person name="Finy P."/>
            <person name="Geml J."/>
            <person name="Haridas S."/>
            <person name="Hughes K."/>
            <person name="Justo A."/>
            <person name="Karasinski D."/>
            <person name="Kautmanova I."/>
            <person name="Kiss B."/>
            <person name="Kocsube S."/>
            <person name="Kotiranta H."/>
            <person name="LaButti K.M."/>
            <person name="Lechner B.E."/>
            <person name="Liimatainen K."/>
            <person name="Lipzen A."/>
            <person name="Lukacs Z."/>
            <person name="Mihaltcheva S."/>
            <person name="Morgado L.N."/>
            <person name="Niskanen T."/>
            <person name="Noordeloos M.E."/>
            <person name="Ohm R.A."/>
            <person name="Ortiz-Santana B."/>
            <person name="Ovrebo C."/>
            <person name="Racz N."/>
            <person name="Riley R."/>
            <person name="Savchenko A."/>
            <person name="Shiryaev A."/>
            <person name="Soop K."/>
            <person name="Spirin V."/>
            <person name="Szebenyi C."/>
            <person name="Tomsovsky M."/>
            <person name="Tulloss R.E."/>
            <person name="Uehling J."/>
            <person name="Grigoriev I.V."/>
            <person name="Vagvolgyi C."/>
            <person name="Papp T."/>
            <person name="Martin F.M."/>
            <person name="Miettinen O."/>
            <person name="Hibbett D.S."/>
            <person name="Nagy L.G."/>
        </authorList>
    </citation>
    <scope>NUCLEOTIDE SEQUENCE [LARGE SCALE GENOMIC DNA]</scope>
    <source>
        <strain evidence="2 3">OMC1185</strain>
    </source>
</reference>
<dbReference type="EMBL" id="ML213521">
    <property type="protein sequence ID" value="TFK48105.1"/>
    <property type="molecule type" value="Genomic_DNA"/>
</dbReference>
<evidence type="ECO:0000256" key="1">
    <source>
        <dbReference type="SAM" id="MobiDB-lite"/>
    </source>
</evidence>
<sequence length="164" mass="17947">MHALGRNGECEPRGPAARKRATSTQESVSGPREHVQPPRKGNFVASASRGYTACKALRCYLPLWLEKVWMQGTTTKTCDGVLVGSTSRSGKSWRTSYSAMPNDHRSTSPPTPPSCILQREELQDFGLKRPCLLTTKTYGLGKMGKPITIYAGDTLLIFALESEA</sequence>
<organism evidence="2 3">
    <name type="scientific">Heliocybe sulcata</name>
    <dbReference type="NCBI Taxonomy" id="5364"/>
    <lineage>
        <taxon>Eukaryota</taxon>
        <taxon>Fungi</taxon>
        <taxon>Dikarya</taxon>
        <taxon>Basidiomycota</taxon>
        <taxon>Agaricomycotina</taxon>
        <taxon>Agaricomycetes</taxon>
        <taxon>Gloeophyllales</taxon>
        <taxon>Gloeophyllaceae</taxon>
        <taxon>Heliocybe</taxon>
    </lineage>
</organism>
<keyword evidence="3" id="KW-1185">Reference proteome</keyword>
<gene>
    <name evidence="2" type="ORF">OE88DRAFT_1647471</name>
</gene>
<name>A0A5C3MTG0_9AGAM</name>
<evidence type="ECO:0000313" key="3">
    <source>
        <dbReference type="Proteomes" id="UP000305948"/>
    </source>
</evidence>
<dbReference type="Proteomes" id="UP000305948">
    <property type="component" value="Unassembled WGS sequence"/>
</dbReference>
<feature type="region of interest" description="Disordered" evidence="1">
    <location>
        <begin position="92"/>
        <end position="113"/>
    </location>
</feature>
<feature type="region of interest" description="Disordered" evidence="1">
    <location>
        <begin position="1"/>
        <end position="41"/>
    </location>
</feature>